<proteinExistence type="inferred from homology"/>
<dbReference type="EMBL" id="JAJGAK010000003">
    <property type="protein sequence ID" value="MCC8363774.1"/>
    <property type="molecule type" value="Genomic_DNA"/>
</dbReference>
<dbReference type="PANTHER" id="PTHR11803">
    <property type="entry name" value="2-IMINOBUTANOATE/2-IMINOPROPANOATE DEAMINASE RIDA"/>
    <property type="match status" value="1"/>
</dbReference>
<evidence type="ECO:0008006" key="4">
    <source>
        <dbReference type="Google" id="ProtNLM"/>
    </source>
</evidence>
<evidence type="ECO:0000313" key="2">
    <source>
        <dbReference type="EMBL" id="MCC8363774.1"/>
    </source>
</evidence>
<evidence type="ECO:0000256" key="1">
    <source>
        <dbReference type="ARBA" id="ARBA00010552"/>
    </source>
</evidence>
<accession>A0ABS8JJS0</accession>
<evidence type="ECO:0000313" key="3">
    <source>
        <dbReference type="Proteomes" id="UP001165293"/>
    </source>
</evidence>
<dbReference type="InterPro" id="IPR035959">
    <property type="entry name" value="RutC-like_sf"/>
</dbReference>
<dbReference type="Pfam" id="PF01042">
    <property type="entry name" value="Ribonuc_L-PSP"/>
    <property type="match status" value="1"/>
</dbReference>
<keyword evidence="3" id="KW-1185">Reference proteome</keyword>
<comment type="caution">
    <text evidence="2">The sequence shown here is derived from an EMBL/GenBank/DDBJ whole genome shotgun (WGS) entry which is preliminary data.</text>
</comment>
<dbReference type="PANTHER" id="PTHR11803:SF58">
    <property type="entry name" value="PROTEIN HMF1-RELATED"/>
    <property type="match status" value="1"/>
</dbReference>
<dbReference type="Proteomes" id="UP001165293">
    <property type="component" value="Unassembled WGS sequence"/>
</dbReference>
<organism evidence="2 3">
    <name type="scientific">Noviluteimonas lactosilytica</name>
    <dbReference type="NCBI Taxonomy" id="2888523"/>
    <lineage>
        <taxon>Bacteria</taxon>
        <taxon>Pseudomonadati</taxon>
        <taxon>Pseudomonadota</taxon>
        <taxon>Gammaproteobacteria</taxon>
        <taxon>Lysobacterales</taxon>
        <taxon>Lysobacteraceae</taxon>
        <taxon>Noviluteimonas</taxon>
    </lineage>
</organism>
<dbReference type="SUPFAM" id="SSF55298">
    <property type="entry name" value="YjgF-like"/>
    <property type="match status" value="1"/>
</dbReference>
<sequence length="126" mass="13319">MPRQIIFTSRAAKPPASYSQAVKAAGLVFVSGTSPADPQTGALVGSTIQEQTRQCLTNIQAILEEAGSSLDKIVSATVVLAEEEDFAGMNEEWLRWFPSNPPARQGAKLPVRIPGLKVSIAAVAEA</sequence>
<comment type="similarity">
    <text evidence="1">Belongs to the RutC family.</text>
</comment>
<reference evidence="2" key="1">
    <citation type="submission" date="2021-10" db="EMBL/GenBank/DDBJ databases">
        <authorList>
            <person name="Lyu M."/>
            <person name="Wang X."/>
            <person name="Meng X."/>
            <person name="Xu K."/>
        </authorList>
    </citation>
    <scope>NUCLEOTIDE SEQUENCE</scope>
    <source>
        <strain evidence="2">A6</strain>
    </source>
</reference>
<name>A0ABS8JJS0_9GAMM</name>
<protein>
    <recommendedName>
        <fullName evidence="4">Reactive intermediate/imine deaminase</fullName>
    </recommendedName>
</protein>
<dbReference type="CDD" id="cd00448">
    <property type="entry name" value="YjgF_YER057c_UK114_family"/>
    <property type="match status" value="1"/>
</dbReference>
<dbReference type="InterPro" id="IPR006175">
    <property type="entry name" value="YjgF/YER057c/UK114"/>
</dbReference>
<dbReference type="RefSeq" id="WP_230527579.1">
    <property type="nucleotide sequence ID" value="NZ_JAJGAK010000003.1"/>
</dbReference>
<gene>
    <name evidence="2" type="ORF">LK996_11895</name>
</gene>
<dbReference type="Gene3D" id="3.30.1330.40">
    <property type="entry name" value="RutC-like"/>
    <property type="match status" value="1"/>
</dbReference>